<evidence type="ECO:0000256" key="13">
    <source>
        <dbReference type="PIRSR" id="PIRSR606687-1"/>
    </source>
</evidence>
<feature type="binding site" evidence="14">
    <location>
        <position position="156"/>
    </location>
    <ligand>
        <name>GTP</name>
        <dbReference type="ChEBI" id="CHEBI:37565"/>
    </ligand>
</feature>
<feature type="binding site" evidence="14">
    <location>
        <position position="198"/>
    </location>
    <ligand>
        <name>GTP</name>
        <dbReference type="ChEBI" id="CHEBI:37565"/>
    </ligand>
</feature>
<comment type="similarity">
    <text evidence="3 17">Belongs to the small GTPase superfamily. SAR1 family.</text>
</comment>
<keyword evidence="6" id="KW-0378">Hydrolase</keyword>
<dbReference type="GO" id="GO:0003924">
    <property type="term" value="F:GTPase activity"/>
    <property type="evidence" value="ECO:0007669"/>
    <property type="project" value="InterPro"/>
</dbReference>
<feature type="binding site" evidence="15">
    <location>
        <position position="97"/>
    </location>
    <ligand>
        <name>GTP</name>
        <dbReference type="ChEBI" id="CHEBI:37565"/>
    </ligand>
</feature>
<evidence type="ECO:0000256" key="12">
    <source>
        <dbReference type="ARBA" id="ARBA00023136"/>
    </source>
</evidence>
<dbReference type="PRINTS" id="PR00328">
    <property type="entry name" value="SAR1GTPBP"/>
</dbReference>
<evidence type="ECO:0000313" key="18">
    <source>
        <dbReference type="EMBL" id="CRZ09148.1"/>
    </source>
</evidence>
<keyword evidence="10 17" id="KW-0333">Golgi apparatus</keyword>
<evidence type="ECO:0000256" key="11">
    <source>
        <dbReference type="ARBA" id="ARBA00023134"/>
    </source>
</evidence>
<evidence type="ECO:0000256" key="3">
    <source>
        <dbReference type="ARBA" id="ARBA00007507"/>
    </source>
</evidence>
<protein>
    <recommendedName>
        <fullName evidence="19">Small COPII coat GTPase SAR1</fullName>
    </recommendedName>
</protein>
<sequence length="214" mass="23884">LVPSSRCCRIRRARHFTPRPVPCRAVMFNWFFDVLGSLGLYNKKARILFLGLDNAGKTTLTHVLSSNKVASLEPTRHPQGEEIQIGNVRFKTFDMGGHAVARTLWHDYFSNVDGIVYMVDASDRARFPEAQTELQKLLADSALEMVPFLVLGNKIDVAGAASEDELRSSLGLHNVTTGKDGRPGHGIRPIELFMCAVVRRSGYSQGFKWMSSYL</sequence>
<feature type="binding site" evidence="16">
    <location>
        <position position="58"/>
    </location>
    <ligand>
        <name>Mg(2+)</name>
        <dbReference type="ChEBI" id="CHEBI:18420"/>
    </ligand>
</feature>
<evidence type="ECO:0000256" key="15">
    <source>
        <dbReference type="PIRSR" id="PIRSR606689-1"/>
    </source>
</evidence>
<feature type="binding site" evidence="14">
    <location>
        <position position="153"/>
    </location>
    <ligand>
        <name>GTP</name>
        <dbReference type="ChEBI" id="CHEBI:37565"/>
    </ligand>
</feature>
<dbReference type="FunFam" id="3.40.50.300:FF:000161">
    <property type="entry name" value="Small COPII coat GTPase"/>
    <property type="match status" value="1"/>
</dbReference>
<dbReference type="InterPro" id="IPR027417">
    <property type="entry name" value="P-loop_NTPase"/>
</dbReference>
<feature type="non-terminal residue" evidence="18">
    <location>
        <position position="1"/>
    </location>
</feature>
<keyword evidence="13" id="KW-0460">Magnesium</keyword>
<organism evidence="18">
    <name type="scientific">Spongospora subterranea</name>
    <dbReference type="NCBI Taxonomy" id="70186"/>
    <lineage>
        <taxon>Eukaryota</taxon>
        <taxon>Sar</taxon>
        <taxon>Rhizaria</taxon>
        <taxon>Endomyxa</taxon>
        <taxon>Phytomyxea</taxon>
        <taxon>Plasmodiophorida</taxon>
        <taxon>Plasmodiophoridae</taxon>
        <taxon>Spongospora</taxon>
    </lineage>
</organism>
<evidence type="ECO:0000256" key="16">
    <source>
        <dbReference type="PIRSR" id="PIRSR606689-2"/>
    </source>
</evidence>
<dbReference type="AlphaFoldDB" id="A0A0H5R4S3"/>
<evidence type="ECO:0000256" key="9">
    <source>
        <dbReference type="ARBA" id="ARBA00022927"/>
    </source>
</evidence>
<proteinExistence type="inferred from homology"/>
<feature type="binding site" evidence="14">
    <location>
        <position position="56"/>
    </location>
    <ligand>
        <name>GTP</name>
        <dbReference type="ChEBI" id="CHEBI:37565"/>
    </ligand>
</feature>
<dbReference type="GO" id="GO:0006886">
    <property type="term" value="P:intracellular protein transport"/>
    <property type="evidence" value="ECO:0007669"/>
    <property type="project" value="InterPro"/>
</dbReference>
<feature type="binding site" evidence="14">
    <location>
        <position position="57"/>
    </location>
    <ligand>
        <name>GTP</name>
        <dbReference type="ChEBI" id="CHEBI:37565"/>
    </ligand>
</feature>
<keyword evidence="4 17" id="KW-0813">Transport</keyword>
<dbReference type="SMART" id="SM00177">
    <property type="entry name" value="ARF"/>
    <property type="match status" value="1"/>
</dbReference>
<feature type="binding site" evidence="14">
    <location>
        <position position="54"/>
    </location>
    <ligand>
        <name>GTP</name>
        <dbReference type="ChEBI" id="CHEBI:37565"/>
    </ligand>
</feature>
<feature type="binding site" evidence="16">
    <location>
        <position position="75"/>
    </location>
    <ligand>
        <name>Mg(2+)</name>
        <dbReference type="ChEBI" id="CHEBI:18420"/>
    </ligand>
</feature>
<dbReference type="PROSITE" id="PS51417">
    <property type="entry name" value="ARF"/>
    <property type="match status" value="1"/>
</dbReference>
<keyword evidence="5 14" id="KW-0547">Nucleotide-binding</keyword>
<dbReference type="NCBIfam" id="TIGR00231">
    <property type="entry name" value="small_GTP"/>
    <property type="match status" value="1"/>
</dbReference>
<dbReference type="PANTHER" id="PTHR45684">
    <property type="entry name" value="RE74312P"/>
    <property type="match status" value="1"/>
</dbReference>
<feature type="binding site" evidence="14">
    <location>
        <position position="154"/>
    </location>
    <ligand>
        <name>GTP</name>
        <dbReference type="ChEBI" id="CHEBI:37565"/>
    </ligand>
</feature>
<keyword evidence="12" id="KW-0472">Membrane</keyword>
<keyword evidence="11 15" id="KW-0342">GTP-binding</keyword>
<evidence type="ECO:0000256" key="14">
    <source>
        <dbReference type="PIRSR" id="PIRSR606687-2"/>
    </source>
</evidence>
<keyword evidence="13" id="KW-0479">Metal-binding</keyword>
<dbReference type="GO" id="GO:0046872">
    <property type="term" value="F:metal ion binding"/>
    <property type="evidence" value="ECO:0007669"/>
    <property type="project" value="UniProtKB-KW"/>
</dbReference>
<dbReference type="Gene3D" id="3.40.50.300">
    <property type="entry name" value="P-loop containing nucleotide triphosphate hydrolases"/>
    <property type="match status" value="1"/>
</dbReference>
<feature type="binding site" evidence="14">
    <location>
        <position position="197"/>
    </location>
    <ligand>
        <name>GTP</name>
        <dbReference type="ChEBI" id="CHEBI:37565"/>
    </ligand>
</feature>
<keyword evidence="8 17" id="KW-0931">ER-Golgi transport</keyword>
<dbReference type="InterPro" id="IPR005225">
    <property type="entry name" value="Small_GTP-bd"/>
</dbReference>
<name>A0A0H5R4S3_9EUKA</name>
<reference evidence="18" key="1">
    <citation type="submission" date="2015-04" db="EMBL/GenBank/DDBJ databases">
        <title>The genome sequence of the plant pathogenic Rhizarian Plasmodiophora brassicae reveals insights in its biotrophic life cycle and the origin of chitin synthesis.</title>
        <authorList>
            <person name="Schwelm A."/>
            <person name="Fogelqvist J."/>
            <person name="Knaust A."/>
            <person name="Julke S."/>
            <person name="Lilja T."/>
            <person name="Dhandapani V."/>
            <person name="Bonilla-Rosso G."/>
            <person name="Karlsson M."/>
            <person name="Shevchenko A."/>
            <person name="Choi S.R."/>
            <person name="Kim H.G."/>
            <person name="Park J.Y."/>
            <person name="Lim Y.P."/>
            <person name="Ludwig-Muller J."/>
            <person name="Dixelius C."/>
        </authorList>
    </citation>
    <scope>NUCLEOTIDE SEQUENCE</scope>
    <source>
        <tissue evidence="18">Potato root galls</tissue>
    </source>
</reference>
<dbReference type="GO" id="GO:0000139">
    <property type="term" value="C:Golgi membrane"/>
    <property type="evidence" value="ECO:0007669"/>
    <property type="project" value="UniProtKB-SubCell"/>
</dbReference>
<dbReference type="EMBL" id="HACM01008706">
    <property type="protein sequence ID" value="CRZ09148.1"/>
    <property type="molecule type" value="Transcribed_RNA"/>
</dbReference>
<dbReference type="CDD" id="cd00879">
    <property type="entry name" value="Sar1"/>
    <property type="match status" value="1"/>
</dbReference>
<dbReference type="InterPro" id="IPR006689">
    <property type="entry name" value="Small_GTPase_ARF/SAR"/>
</dbReference>
<feature type="binding site" evidence="15">
    <location>
        <begin position="51"/>
        <end position="58"/>
    </location>
    <ligand>
        <name>GTP</name>
        <dbReference type="ChEBI" id="CHEBI:37565"/>
    </ligand>
</feature>
<keyword evidence="7 17" id="KW-0256">Endoplasmic reticulum</keyword>
<comment type="subcellular location">
    <subcellularLocation>
        <location evidence="2">Endoplasmic reticulum membrane</location>
        <topology evidence="2">Peripheral membrane protein</topology>
    </subcellularLocation>
    <subcellularLocation>
        <location evidence="1">Golgi apparatus membrane</location>
        <topology evidence="1">Peripheral membrane protein</topology>
    </subcellularLocation>
</comment>
<evidence type="ECO:0000256" key="2">
    <source>
        <dbReference type="ARBA" id="ARBA00004406"/>
    </source>
</evidence>
<evidence type="ECO:0000256" key="17">
    <source>
        <dbReference type="RuleBase" id="RU003926"/>
    </source>
</evidence>
<dbReference type="InterPro" id="IPR006687">
    <property type="entry name" value="Small_GTPase_SAR1"/>
</dbReference>
<accession>A0A0H5R4S3</accession>
<evidence type="ECO:0000256" key="1">
    <source>
        <dbReference type="ARBA" id="ARBA00004395"/>
    </source>
</evidence>
<dbReference type="GO" id="GO:0005789">
    <property type="term" value="C:endoplasmic reticulum membrane"/>
    <property type="evidence" value="ECO:0007669"/>
    <property type="project" value="UniProtKB-SubCell"/>
</dbReference>
<dbReference type="SMART" id="SM00178">
    <property type="entry name" value="SAR"/>
    <property type="match status" value="1"/>
</dbReference>
<feature type="binding site" evidence="14">
    <location>
        <position position="59"/>
    </location>
    <ligand>
        <name>GTP</name>
        <dbReference type="ChEBI" id="CHEBI:37565"/>
    </ligand>
</feature>
<evidence type="ECO:0000256" key="10">
    <source>
        <dbReference type="ARBA" id="ARBA00023034"/>
    </source>
</evidence>
<feature type="binding site" evidence="15">
    <location>
        <begin position="153"/>
        <end position="156"/>
    </location>
    <ligand>
        <name>GTP</name>
        <dbReference type="ChEBI" id="CHEBI:37565"/>
    </ligand>
</feature>
<evidence type="ECO:0000256" key="4">
    <source>
        <dbReference type="ARBA" id="ARBA00022448"/>
    </source>
</evidence>
<dbReference type="Pfam" id="PF00025">
    <property type="entry name" value="Arf"/>
    <property type="match status" value="1"/>
</dbReference>
<evidence type="ECO:0000256" key="8">
    <source>
        <dbReference type="ARBA" id="ARBA00022892"/>
    </source>
</evidence>
<feature type="binding site" evidence="14">
    <location>
        <position position="58"/>
    </location>
    <ligand>
        <name>GTP</name>
        <dbReference type="ChEBI" id="CHEBI:37565"/>
    </ligand>
</feature>
<dbReference type="GO" id="GO:0016192">
    <property type="term" value="P:vesicle-mediated transport"/>
    <property type="evidence" value="ECO:0007669"/>
    <property type="project" value="UniProtKB-KW"/>
</dbReference>
<evidence type="ECO:0000256" key="7">
    <source>
        <dbReference type="ARBA" id="ARBA00022824"/>
    </source>
</evidence>
<feature type="binding site" evidence="13">
    <location>
        <position position="53"/>
    </location>
    <ligand>
        <name>Mg(2+)</name>
        <dbReference type="ChEBI" id="CHEBI:18420"/>
    </ligand>
</feature>
<dbReference type="SUPFAM" id="SSF52540">
    <property type="entry name" value="P-loop containing nucleoside triphosphate hydrolases"/>
    <property type="match status" value="1"/>
</dbReference>
<keyword evidence="9 17" id="KW-0653">Protein transport</keyword>
<dbReference type="GO" id="GO:0005525">
    <property type="term" value="F:GTP binding"/>
    <property type="evidence" value="ECO:0007669"/>
    <property type="project" value="UniProtKB-KW"/>
</dbReference>
<evidence type="ECO:0008006" key="19">
    <source>
        <dbReference type="Google" id="ProtNLM"/>
    </source>
</evidence>
<evidence type="ECO:0000256" key="6">
    <source>
        <dbReference type="ARBA" id="ARBA00022801"/>
    </source>
</evidence>
<dbReference type="PROSITE" id="PS51422">
    <property type="entry name" value="SAR1"/>
    <property type="match status" value="1"/>
</dbReference>
<evidence type="ECO:0000256" key="5">
    <source>
        <dbReference type="ARBA" id="ARBA00022741"/>
    </source>
</evidence>